<sequence length="107" mass="12765">MIETEWKSNISDVKDLLVEIGDSLINNIKDNDKLQEEYSKWFRENKSQLWPLENYKFIDRKGVYSGERGIHNPGKEGYRYDIIHPITKKPCKQPLMGYRFLKLLCKK</sequence>
<accession>A0A377D9W0</accession>
<dbReference type="Proteomes" id="UP000254174">
    <property type="component" value="Unassembled WGS sequence"/>
</dbReference>
<dbReference type="EMBL" id="UGFC01000006">
    <property type="protein sequence ID" value="STM17178.1"/>
    <property type="molecule type" value="Genomic_DNA"/>
</dbReference>
<organism evidence="1 2">
    <name type="scientific">Escherichia coli</name>
    <dbReference type="NCBI Taxonomy" id="562"/>
    <lineage>
        <taxon>Bacteria</taxon>
        <taxon>Pseudomonadati</taxon>
        <taxon>Pseudomonadota</taxon>
        <taxon>Gammaproteobacteria</taxon>
        <taxon>Enterobacterales</taxon>
        <taxon>Enterobacteriaceae</taxon>
        <taxon>Escherichia</taxon>
    </lineage>
</organism>
<dbReference type="AlphaFoldDB" id="A0A377D9W0"/>
<evidence type="ECO:0000313" key="1">
    <source>
        <dbReference type="EMBL" id="STM17178.1"/>
    </source>
</evidence>
<name>A0A377D9W0_ECOLX</name>
<evidence type="ECO:0000313" key="2">
    <source>
        <dbReference type="Proteomes" id="UP000254174"/>
    </source>
</evidence>
<protein>
    <submittedName>
        <fullName evidence="1">Uncharacterized protein</fullName>
    </submittedName>
</protein>
<gene>
    <name evidence="1" type="ORF">NCTC7922_03621</name>
</gene>
<proteinExistence type="predicted"/>
<reference evidence="1 2" key="1">
    <citation type="submission" date="2018-06" db="EMBL/GenBank/DDBJ databases">
        <authorList>
            <consortium name="Pathogen Informatics"/>
            <person name="Doyle S."/>
        </authorList>
    </citation>
    <scope>NUCLEOTIDE SEQUENCE [LARGE SCALE GENOMIC DNA]</scope>
    <source>
        <strain evidence="1 2">NCTC7922</strain>
    </source>
</reference>